<evidence type="ECO:0000313" key="6">
    <source>
        <dbReference type="EMBL" id="SKB45482.1"/>
    </source>
</evidence>
<dbReference type="InterPro" id="IPR010998">
    <property type="entry name" value="Integrase_recombinase_N"/>
</dbReference>
<dbReference type="PANTHER" id="PTHR30629:SF2">
    <property type="entry name" value="PROPHAGE INTEGRASE INTS-RELATED"/>
    <property type="match status" value="1"/>
</dbReference>
<protein>
    <submittedName>
        <fullName evidence="6">Phage integrase, N-terminal SAM-like domain</fullName>
    </submittedName>
</protein>
<evidence type="ECO:0000313" key="7">
    <source>
        <dbReference type="Proteomes" id="UP000190044"/>
    </source>
</evidence>
<dbReference type="PANTHER" id="PTHR30629">
    <property type="entry name" value="PROPHAGE INTEGRASE"/>
    <property type="match status" value="1"/>
</dbReference>
<dbReference type="InterPro" id="IPR038488">
    <property type="entry name" value="Integrase_DNA-bd_sf"/>
</dbReference>
<gene>
    <name evidence="6" type="ORF">SAMN06295937_1006125</name>
</gene>
<feature type="domain" description="Integrase DNA-binding" evidence="4">
    <location>
        <begin position="3"/>
        <end position="86"/>
    </location>
</feature>
<evidence type="ECO:0000256" key="3">
    <source>
        <dbReference type="ARBA" id="ARBA00023125"/>
    </source>
</evidence>
<dbReference type="InterPro" id="IPR011010">
    <property type="entry name" value="DNA_brk_join_enz"/>
</dbReference>
<evidence type="ECO:0000256" key="2">
    <source>
        <dbReference type="ARBA" id="ARBA00022908"/>
    </source>
</evidence>
<accession>A0A1T5BDW4</accession>
<dbReference type="OrthoDB" id="7388552at2"/>
<dbReference type="Pfam" id="PF13356">
    <property type="entry name" value="Arm-DNA-bind_3"/>
    <property type="match status" value="1"/>
</dbReference>
<feature type="domain" description="Phage integrase central" evidence="5">
    <location>
        <begin position="100"/>
        <end position="183"/>
    </location>
</feature>
<dbReference type="Proteomes" id="UP000190044">
    <property type="component" value="Unassembled WGS sequence"/>
</dbReference>
<keyword evidence="7" id="KW-1185">Reference proteome</keyword>
<reference evidence="7" key="1">
    <citation type="submission" date="2017-02" db="EMBL/GenBank/DDBJ databases">
        <authorList>
            <person name="Varghese N."/>
            <person name="Submissions S."/>
        </authorList>
    </citation>
    <scope>NUCLEOTIDE SEQUENCE [LARGE SCALE GENOMIC DNA]</scope>
    <source>
        <strain evidence="7">R11H</strain>
    </source>
</reference>
<dbReference type="InterPro" id="IPR050808">
    <property type="entry name" value="Phage_Integrase"/>
</dbReference>
<proteinExistence type="inferred from homology"/>
<keyword evidence="3" id="KW-0238">DNA-binding</keyword>
<dbReference type="GO" id="GO:0003677">
    <property type="term" value="F:DNA binding"/>
    <property type="evidence" value="ECO:0007669"/>
    <property type="project" value="UniProtKB-KW"/>
</dbReference>
<dbReference type="Gene3D" id="1.10.150.130">
    <property type="match status" value="1"/>
</dbReference>
<dbReference type="SUPFAM" id="SSF56349">
    <property type="entry name" value="DNA breaking-rejoining enzymes"/>
    <property type="match status" value="1"/>
</dbReference>
<keyword evidence="2" id="KW-0229">DNA integration</keyword>
<dbReference type="GO" id="GO:0015074">
    <property type="term" value="P:DNA integration"/>
    <property type="evidence" value="ECO:0007669"/>
    <property type="project" value="UniProtKB-KW"/>
</dbReference>
<evidence type="ECO:0000259" key="5">
    <source>
        <dbReference type="Pfam" id="PF22022"/>
    </source>
</evidence>
<dbReference type="InterPro" id="IPR025166">
    <property type="entry name" value="Integrase_DNA_bind_dom"/>
</dbReference>
<dbReference type="Gene3D" id="3.30.160.390">
    <property type="entry name" value="Integrase, DNA-binding domain"/>
    <property type="match status" value="1"/>
</dbReference>
<dbReference type="AlphaFoldDB" id="A0A1T5BDW4"/>
<dbReference type="Pfam" id="PF22022">
    <property type="entry name" value="Phage_int_M"/>
    <property type="match status" value="1"/>
</dbReference>
<dbReference type="RefSeq" id="WP_079637926.1">
    <property type="nucleotide sequence ID" value="NZ_FUYP01000006.1"/>
</dbReference>
<sequence length="347" mass="38843">MTLTTLEVKNAKPAGRNYKLTDSRGLYLLVTVAGTKSWRFKYHYGRKEKMLTFGRYPDVGLVAARERADNARRLLREGKDPGFEAQRIKRAQIDAAEATFRKLAEMWLKDHAPLWSTANAVRVSNRIERDLYPEFGNMPIGNIDSVMILRALRKIEARGSIETAKRVRGYIYAIFKRAKGERLVNAAHLLEIDEIKDALKPTLPGAKQPALTTLPELLDLQLCVDRSTSNLITKLASRLLALSVVRVGVLRTALWSEFHGIDWSEPDAPCETPTWRIPAARMKLEVEDKHNSAFGHDVLLSRQAVDALRILRVVTGTSPLLFPSAKSWSEPMTDAALSTMGSVAQIA</sequence>
<organism evidence="6 7">
    <name type="scientific">Sphingopyxis flava</name>
    <dbReference type="NCBI Taxonomy" id="1507287"/>
    <lineage>
        <taxon>Bacteria</taxon>
        <taxon>Pseudomonadati</taxon>
        <taxon>Pseudomonadota</taxon>
        <taxon>Alphaproteobacteria</taxon>
        <taxon>Sphingomonadales</taxon>
        <taxon>Sphingomonadaceae</taxon>
        <taxon>Sphingopyxis</taxon>
    </lineage>
</organism>
<dbReference type="InterPro" id="IPR053876">
    <property type="entry name" value="Phage_int_M"/>
</dbReference>
<name>A0A1T5BDW4_9SPHN</name>
<comment type="similarity">
    <text evidence="1">Belongs to the 'phage' integrase family.</text>
</comment>
<evidence type="ECO:0000259" key="4">
    <source>
        <dbReference type="Pfam" id="PF13356"/>
    </source>
</evidence>
<dbReference type="EMBL" id="FUYP01000006">
    <property type="protein sequence ID" value="SKB45482.1"/>
    <property type="molecule type" value="Genomic_DNA"/>
</dbReference>
<evidence type="ECO:0000256" key="1">
    <source>
        <dbReference type="ARBA" id="ARBA00008857"/>
    </source>
</evidence>